<gene>
    <name evidence="6" type="ORF">SAMN06295960_0527</name>
</gene>
<dbReference type="GO" id="GO:0005829">
    <property type="term" value="C:cytosol"/>
    <property type="evidence" value="ECO:0007669"/>
    <property type="project" value="TreeGrafter"/>
</dbReference>
<sequence>MNLEGVKSLKITLHKGEVLFHQGDTSAYLYRIVSGLFKVTHIHENGNVVMFNILYPGEVVPHHSLISPQEYRGTATALTECKVERILAKDWYEELEHNKDKAIEIARLLQEKIGFLHQRIDYMAIGTPAERLRLFQEWLTGYVPYEQVTELLTQEEIGQFIGVRRETVNRLLRQNSHEQM</sequence>
<evidence type="ECO:0000256" key="1">
    <source>
        <dbReference type="ARBA" id="ARBA00023015"/>
    </source>
</evidence>
<keyword evidence="6" id="KW-0808">Transferase</keyword>
<dbReference type="Pfam" id="PF00027">
    <property type="entry name" value="cNMP_binding"/>
    <property type="match status" value="1"/>
</dbReference>
<dbReference type="InterPro" id="IPR050397">
    <property type="entry name" value="Env_Response_Regulators"/>
</dbReference>
<organism evidence="6 7">
    <name type="scientific">Paenibacillus aquistagni</name>
    <dbReference type="NCBI Taxonomy" id="1852522"/>
    <lineage>
        <taxon>Bacteria</taxon>
        <taxon>Bacillati</taxon>
        <taxon>Bacillota</taxon>
        <taxon>Bacilli</taxon>
        <taxon>Bacillales</taxon>
        <taxon>Paenibacillaceae</taxon>
        <taxon>Paenibacillus</taxon>
    </lineage>
</organism>
<dbReference type="STRING" id="1852522.SAMN06295960_0527"/>
<evidence type="ECO:0000313" key="7">
    <source>
        <dbReference type="Proteomes" id="UP000193834"/>
    </source>
</evidence>
<evidence type="ECO:0000256" key="4">
    <source>
        <dbReference type="ARBA" id="ARBA00023163"/>
    </source>
</evidence>
<dbReference type="SMART" id="SM00100">
    <property type="entry name" value="cNMP"/>
    <property type="match status" value="1"/>
</dbReference>
<feature type="domain" description="Cyclic nucleotide-binding" evidence="5">
    <location>
        <begin position="16"/>
        <end position="86"/>
    </location>
</feature>
<dbReference type="InterPro" id="IPR014710">
    <property type="entry name" value="RmlC-like_jellyroll"/>
</dbReference>
<keyword evidence="4" id="KW-0804">Transcription</keyword>
<dbReference type="InterPro" id="IPR018490">
    <property type="entry name" value="cNMP-bd_dom_sf"/>
</dbReference>
<dbReference type="InterPro" id="IPR012318">
    <property type="entry name" value="HTH_CRP"/>
</dbReference>
<name>A0A1X7IJI4_9BACL</name>
<keyword evidence="2" id="KW-0238">DNA-binding</keyword>
<dbReference type="InterPro" id="IPR000595">
    <property type="entry name" value="cNMP-bd_dom"/>
</dbReference>
<reference evidence="6 7" key="1">
    <citation type="submission" date="2017-04" db="EMBL/GenBank/DDBJ databases">
        <authorList>
            <person name="Afonso C.L."/>
            <person name="Miller P.J."/>
            <person name="Scott M.A."/>
            <person name="Spackman E."/>
            <person name="Goraichik I."/>
            <person name="Dimitrov K.M."/>
            <person name="Suarez D.L."/>
            <person name="Swayne D.E."/>
        </authorList>
    </citation>
    <scope>NUCLEOTIDE SEQUENCE [LARGE SCALE GENOMIC DNA]</scope>
    <source>
        <strain evidence="6 7">11</strain>
    </source>
</reference>
<proteinExistence type="predicted"/>
<keyword evidence="1" id="KW-0805">Transcription regulation</keyword>
<dbReference type="PROSITE" id="PS50042">
    <property type="entry name" value="CNMP_BINDING_3"/>
    <property type="match status" value="1"/>
</dbReference>
<dbReference type="InterPro" id="IPR036388">
    <property type="entry name" value="WH-like_DNA-bd_sf"/>
</dbReference>
<dbReference type="Pfam" id="PF00325">
    <property type="entry name" value="Crp"/>
    <property type="match status" value="1"/>
</dbReference>
<keyword evidence="3" id="KW-0010">Activator</keyword>
<dbReference type="GO" id="GO:0003700">
    <property type="term" value="F:DNA-binding transcription factor activity"/>
    <property type="evidence" value="ECO:0007669"/>
    <property type="project" value="TreeGrafter"/>
</dbReference>
<dbReference type="Proteomes" id="UP000193834">
    <property type="component" value="Unassembled WGS sequence"/>
</dbReference>
<dbReference type="Gene3D" id="2.60.120.10">
    <property type="entry name" value="Jelly Rolls"/>
    <property type="match status" value="1"/>
</dbReference>
<evidence type="ECO:0000259" key="5">
    <source>
        <dbReference type="PROSITE" id="PS50042"/>
    </source>
</evidence>
<dbReference type="SUPFAM" id="SSF51206">
    <property type="entry name" value="cAMP-binding domain-like"/>
    <property type="match status" value="1"/>
</dbReference>
<dbReference type="PANTHER" id="PTHR24567:SF74">
    <property type="entry name" value="HTH-TYPE TRANSCRIPTIONAL REGULATOR ARCR"/>
    <property type="match status" value="1"/>
</dbReference>
<evidence type="ECO:0000256" key="2">
    <source>
        <dbReference type="ARBA" id="ARBA00023125"/>
    </source>
</evidence>
<dbReference type="EMBL" id="FXAZ01000001">
    <property type="protein sequence ID" value="SMG15066.1"/>
    <property type="molecule type" value="Genomic_DNA"/>
</dbReference>
<dbReference type="GO" id="GO:0003677">
    <property type="term" value="F:DNA binding"/>
    <property type="evidence" value="ECO:0007669"/>
    <property type="project" value="UniProtKB-KW"/>
</dbReference>
<accession>A0A1X7IJI4</accession>
<evidence type="ECO:0000256" key="3">
    <source>
        <dbReference type="ARBA" id="ARBA00023159"/>
    </source>
</evidence>
<dbReference type="PANTHER" id="PTHR24567">
    <property type="entry name" value="CRP FAMILY TRANSCRIPTIONAL REGULATORY PROTEIN"/>
    <property type="match status" value="1"/>
</dbReference>
<dbReference type="CDD" id="cd00038">
    <property type="entry name" value="CAP_ED"/>
    <property type="match status" value="1"/>
</dbReference>
<keyword evidence="6" id="KW-0418">Kinase</keyword>
<dbReference type="AlphaFoldDB" id="A0A1X7IJI4"/>
<dbReference type="GO" id="GO:0016301">
    <property type="term" value="F:kinase activity"/>
    <property type="evidence" value="ECO:0007669"/>
    <property type="project" value="UniProtKB-KW"/>
</dbReference>
<dbReference type="Gene3D" id="1.10.10.10">
    <property type="entry name" value="Winged helix-like DNA-binding domain superfamily/Winged helix DNA-binding domain"/>
    <property type="match status" value="1"/>
</dbReference>
<keyword evidence="7" id="KW-1185">Reference proteome</keyword>
<protein>
    <submittedName>
        <fullName evidence="6">cAMP-binding domain of CRP or a regulatory subunit of cAMP-dependent protein kinases</fullName>
    </submittedName>
</protein>
<evidence type="ECO:0000313" key="6">
    <source>
        <dbReference type="EMBL" id="SMG15066.1"/>
    </source>
</evidence>